<dbReference type="AlphaFoldDB" id="A0A381TB29"/>
<reference evidence="2" key="1">
    <citation type="submission" date="2018-05" db="EMBL/GenBank/DDBJ databases">
        <authorList>
            <person name="Lanie J.A."/>
            <person name="Ng W.-L."/>
            <person name="Kazmierczak K.M."/>
            <person name="Andrzejewski T.M."/>
            <person name="Davidsen T.M."/>
            <person name="Wayne K.J."/>
            <person name="Tettelin H."/>
            <person name="Glass J.I."/>
            <person name="Rusch D."/>
            <person name="Podicherti R."/>
            <person name="Tsui H.-C.T."/>
            <person name="Winkler M.E."/>
        </authorList>
    </citation>
    <scope>NUCLEOTIDE SEQUENCE</scope>
</reference>
<dbReference type="Pfam" id="PF07883">
    <property type="entry name" value="Cupin_2"/>
    <property type="match status" value="1"/>
</dbReference>
<dbReference type="InterPro" id="IPR052535">
    <property type="entry name" value="Bacilysin_H2HPP_isomerase"/>
</dbReference>
<sequence>MTAHFFNLHNEDDGIRRSLADGVATRIFPGQHAMLSVVRIEAESESGRHSHPEEQWGVLLEGSGVRIQDDIEHPVSAGDFWQTPGGVPHSFRAGPEGALVLDVFSPPRPEYRKPGFG</sequence>
<dbReference type="PANTHER" id="PTHR40112">
    <property type="entry name" value="H2HPP ISOMERASE"/>
    <property type="match status" value="1"/>
</dbReference>
<evidence type="ECO:0000259" key="1">
    <source>
        <dbReference type="Pfam" id="PF07883"/>
    </source>
</evidence>
<dbReference type="Gene3D" id="2.60.120.10">
    <property type="entry name" value="Jelly Rolls"/>
    <property type="match status" value="1"/>
</dbReference>
<name>A0A381TB29_9ZZZZ</name>
<feature type="non-terminal residue" evidence="2">
    <location>
        <position position="117"/>
    </location>
</feature>
<dbReference type="SUPFAM" id="SSF51182">
    <property type="entry name" value="RmlC-like cupins"/>
    <property type="match status" value="1"/>
</dbReference>
<gene>
    <name evidence="2" type="ORF">METZ01_LOCUS64761</name>
</gene>
<proteinExistence type="predicted"/>
<feature type="domain" description="Cupin type-2" evidence="1">
    <location>
        <begin position="37"/>
        <end position="103"/>
    </location>
</feature>
<dbReference type="PANTHER" id="PTHR40112:SF1">
    <property type="entry name" value="H2HPP ISOMERASE"/>
    <property type="match status" value="1"/>
</dbReference>
<dbReference type="InterPro" id="IPR011051">
    <property type="entry name" value="RmlC_Cupin_sf"/>
</dbReference>
<organism evidence="2">
    <name type="scientific">marine metagenome</name>
    <dbReference type="NCBI Taxonomy" id="408172"/>
    <lineage>
        <taxon>unclassified sequences</taxon>
        <taxon>metagenomes</taxon>
        <taxon>ecological metagenomes</taxon>
    </lineage>
</organism>
<dbReference type="InterPro" id="IPR014710">
    <property type="entry name" value="RmlC-like_jellyroll"/>
</dbReference>
<dbReference type="InterPro" id="IPR013096">
    <property type="entry name" value="Cupin_2"/>
</dbReference>
<accession>A0A381TB29</accession>
<protein>
    <recommendedName>
        <fullName evidence="1">Cupin type-2 domain-containing protein</fullName>
    </recommendedName>
</protein>
<dbReference type="EMBL" id="UINC01004115">
    <property type="protein sequence ID" value="SVA11907.1"/>
    <property type="molecule type" value="Genomic_DNA"/>
</dbReference>
<evidence type="ECO:0000313" key="2">
    <source>
        <dbReference type="EMBL" id="SVA11907.1"/>
    </source>
</evidence>